<evidence type="ECO:0000256" key="5">
    <source>
        <dbReference type="ARBA" id="ARBA00023136"/>
    </source>
</evidence>
<dbReference type="GO" id="GO:0005886">
    <property type="term" value="C:plasma membrane"/>
    <property type="evidence" value="ECO:0007669"/>
    <property type="project" value="UniProtKB-SubCell"/>
</dbReference>
<comment type="subcellular location">
    <subcellularLocation>
        <location evidence="1">Cell membrane</location>
        <topology evidence="1">Multi-pass membrane protein</topology>
    </subcellularLocation>
</comment>
<dbReference type="GO" id="GO:0044341">
    <property type="term" value="P:sodium-dependent phosphate transport"/>
    <property type="evidence" value="ECO:0007669"/>
    <property type="project" value="InterPro"/>
</dbReference>
<dbReference type="AlphaFoldDB" id="A0A165F8N1"/>
<keyword evidence="4 6" id="KW-1133">Transmembrane helix</keyword>
<dbReference type="EMBL" id="LQQU01000022">
    <property type="protein sequence ID" value="KZE32469.1"/>
    <property type="molecule type" value="Genomic_DNA"/>
</dbReference>
<dbReference type="Pfam" id="PF02690">
    <property type="entry name" value="Na_Pi_cotrans"/>
    <property type="match status" value="2"/>
</dbReference>
<evidence type="ECO:0000256" key="6">
    <source>
        <dbReference type="SAM" id="Phobius"/>
    </source>
</evidence>
<sequence length="312" mass="32210">MTTLQTLVAALAAVALFLYGLDSFSRELRAVGGEALKAWLGRVTASRWLGFAVGAAATAVVQSSSAVTSLTVALVDAAVLSFRASLGVLLGANVGTTMTAWLVSFKLTGIGPVFIVLGMLLSALPTRAGVAGKAVFYFGLIFFALDLISAQLAPLRDEPQLRAWLGYAATPAVGVLAGVAITALIQSSSVTTGLVILLVQQGLLPPEAAIPVVVGANVGSTSTALVASLAMGRVARATAATNLLFNLTGLLLVFPFLDLYSRWLIDTFGAAAVAVAWAHLGFNLGIGLLFLLCLDAVEPRLRAWFALDAARP</sequence>
<evidence type="ECO:0000256" key="4">
    <source>
        <dbReference type="ARBA" id="ARBA00022989"/>
    </source>
</evidence>
<feature type="transmembrane region" description="Helical" evidence="6">
    <location>
        <begin position="165"/>
        <end position="188"/>
    </location>
</feature>
<feature type="transmembrane region" description="Helical" evidence="6">
    <location>
        <begin position="243"/>
        <end position="265"/>
    </location>
</feature>
<dbReference type="OrthoDB" id="9763003at2"/>
<feature type="transmembrane region" description="Helical" evidence="6">
    <location>
        <begin position="134"/>
        <end position="153"/>
    </location>
</feature>
<comment type="caution">
    <text evidence="7">The sequence shown here is derived from an EMBL/GenBank/DDBJ whole genome shotgun (WGS) entry which is preliminary data.</text>
</comment>
<dbReference type="NCBIfam" id="NF037997">
    <property type="entry name" value="Na_Pi_symport"/>
    <property type="match status" value="1"/>
</dbReference>
<keyword evidence="2" id="KW-1003">Cell membrane</keyword>
<feature type="transmembrane region" description="Helical" evidence="6">
    <location>
        <begin position="271"/>
        <end position="294"/>
    </location>
</feature>
<dbReference type="GO" id="GO:0005436">
    <property type="term" value="F:sodium:phosphate symporter activity"/>
    <property type="evidence" value="ECO:0007669"/>
    <property type="project" value="InterPro"/>
</dbReference>
<dbReference type="STRING" id="1452487.AVW16_11765"/>
<dbReference type="PANTHER" id="PTHR10010:SF46">
    <property type="entry name" value="SODIUM-DEPENDENT PHOSPHATE TRANSPORT PROTEIN 2B"/>
    <property type="match status" value="1"/>
</dbReference>
<keyword evidence="8" id="KW-1185">Reference proteome</keyword>
<evidence type="ECO:0000256" key="1">
    <source>
        <dbReference type="ARBA" id="ARBA00004651"/>
    </source>
</evidence>
<evidence type="ECO:0000256" key="3">
    <source>
        <dbReference type="ARBA" id="ARBA00022692"/>
    </source>
</evidence>
<evidence type="ECO:0000313" key="7">
    <source>
        <dbReference type="EMBL" id="KZE32469.1"/>
    </source>
</evidence>
<dbReference type="Proteomes" id="UP000076625">
    <property type="component" value="Unassembled WGS sequence"/>
</dbReference>
<feature type="transmembrane region" description="Helical" evidence="6">
    <location>
        <begin position="6"/>
        <end position="24"/>
    </location>
</feature>
<reference evidence="8" key="1">
    <citation type="submission" date="2016-01" db="EMBL/GenBank/DDBJ databases">
        <title>Draft genome of Chromobacterium sp. F49.</title>
        <authorList>
            <person name="Hong K.W."/>
        </authorList>
    </citation>
    <scope>NUCLEOTIDE SEQUENCE [LARGE SCALE GENOMIC DNA]</scope>
    <source>
        <strain evidence="8">CN10</strain>
    </source>
</reference>
<evidence type="ECO:0000313" key="8">
    <source>
        <dbReference type="Proteomes" id="UP000076625"/>
    </source>
</evidence>
<dbReference type="RefSeq" id="WP_066612281.1">
    <property type="nucleotide sequence ID" value="NZ_LQQU01000022.1"/>
</dbReference>
<protein>
    <recommendedName>
        <fullName evidence="9">Sodium:phosphate symporter</fullName>
    </recommendedName>
</protein>
<evidence type="ECO:0008006" key="9">
    <source>
        <dbReference type="Google" id="ProtNLM"/>
    </source>
</evidence>
<keyword evidence="5 6" id="KW-0472">Membrane</keyword>
<proteinExistence type="predicted"/>
<organism evidence="7 8">
    <name type="scientific">Crenobacter luteus</name>
    <dbReference type="NCBI Taxonomy" id="1452487"/>
    <lineage>
        <taxon>Bacteria</taxon>
        <taxon>Pseudomonadati</taxon>
        <taxon>Pseudomonadota</taxon>
        <taxon>Betaproteobacteria</taxon>
        <taxon>Neisseriales</taxon>
        <taxon>Neisseriaceae</taxon>
        <taxon>Crenobacter</taxon>
    </lineage>
</organism>
<evidence type="ECO:0000256" key="2">
    <source>
        <dbReference type="ARBA" id="ARBA00022475"/>
    </source>
</evidence>
<feature type="transmembrane region" description="Helical" evidence="6">
    <location>
        <begin position="208"/>
        <end position="231"/>
    </location>
</feature>
<name>A0A165F8N1_9NEIS</name>
<dbReference type="InterPro" id="IPR003841">
    <property type="entry name" value="Na/Pi_transpt"/>
</dbReference>
<accession>A0A165F8N1</accession>
<gene>
    <name evidence="7" type="ORF">AVW16_11765</name>
</gene>
<dbReference type="PANTHER" id="PTHR10010">
    <property type="entry name" value="SOLUTE CARRIER FAMILY 34 SODIUM PHOSPHATE , MEMBER 2-RELATED"/>
    <property type="match status" value="1"/>
</dbReference>
<keyword evidence="3 6" id="KW-0812">Transmembrane</keyword>
<feature type="transmembrane region" description="Helical" evidence="6">
    <location>
        <begin position="99"/>
        <end position="122"/>
    </location>
</feature>